<gene>
    <name evidence="6" type="ORF">FHW18_001384</name>
</gene>
<dbReference type="EMBL" id="JACBYR010000001">
    <property type="protein sequence ID" value="NYE82113.1"/>
    <property type="molecule type" value="Genomic_DNA"/>
</dbReference>
<dbReference type="Pfam" id="PF00126">
    <property type="entry name" value="HTH_1"/>
    <property type="match status" value="1"/>
</dbReference>
<keyword evidence="2" id="KW-0805">Transcription regulation</keyword>
<keyword evidence="4" id="KW-0804">Transcription</keyword>
<sequence length="310" mass="33896">MVRPLNFRQLEAFRAVMLTGSITGAGHSLSISQPAVSRLIRDLEAELKLSLFHRQGTHIVPSEEARELYREVERHFSGAERIRDAARSLRLSKAGYLHIGTMPNLSMVCIPKAVSAMLSQYPDLVISVHPDSSVNLNQMLLHGQLDVAYAVPPGDPRGLVHVPFPPTQAVCVMPLGHRLERKRSVAVGDLHDEDFIALGSNSMQRMQINAAMLKAGVRPNIRLETVHSSSVVSYVSQGVGVAVIDPIAVMGPGAEQVAIRPFSPKISMPFAAVYRDMPAPSRFAAAFTDILRAVVAEELHVIDSLVRPKR</sequence>
<dbReference type="Proteomes" id="UP000542125">
    <property type="component" value="Unassembled WGS sequence"/>
</dbReference>
<name>A0A7Y9ISF8_9BURK</name>
<proteinExistence type="inferred from homology"/>
<dbReference type="PANTHER" id="PTHR30427:SF1">
    <property type="entry name" value="TRANSCRIPTIONAL ACTIVATOR PROTEIN LYSR"/>
    <property type="match status" value="1"/>
</dbReference>
<comment type="caution">
    <text evidence="6">The sequence shown here is derived from an EMBL/GenBank/DDBJ whole genome shotgun (WGS) entry which is preliminary data.</text>
</comment>
<dbReference type="InterPro" id="IPR000847">
    <property type="entry name" value="LysR_HTH_N"/>
</dbReference>
<evidence type="ECO:0000256" key="1">
    <source>
        <dbReference type="ARBA" id="ARBA00009437"/>
    </source>
</evidence>
<comment type="similarity">
    <text evidence="1">Belongs to the LysR transcriptional regulatory family.</text>
</comment>
<evidence type="ECO:0000256" key="3">
    <source>
        <dbReference type="ARBA" id="ARBA00023125"/>
    </source>
</evidence>
<dbReference type="PANTHER" id="PTHR30427">
    <property type="entry name" value="TRANSCRIPTIONAL ACTIVATOR PROTEIN LYSR"/>
    <property type="match status" value="1"/>
</dbReference>
<dbReference type="InterPro" id="IPR036388">
    <property type="entry name" value="WH-like_DNA-bd_sf"/>
</dbReference>
<dbReference type="PROSITE" id="PS50931">
    <property type="entry name" value="HTH_LYSR"/>
    <property type="match status" value="1"/>
</dbReference>
<dbReference type="PRINTS" id="PR00039">
    <property type="entry name" value="HTHLYSR"/>
</dbReference>
<dbReference type="InterPro" id="IPR005119">
    <property type="entry name" value="LysR_subst-bd"/>
</dbReference>
<reference evidence="6 7" key="1">
    <citation type="submission" date="2020-07" db="EMBL/GenBank/DDBJ databases">
        <title>Genomic Encyclopedia of Type Strains, Phase IV (KMG-V): Genome sequencing to study the core and pangenomes of soil and plant-associated prokaryotes.</title>
        <authorList>
            <person name="Whitman W."/>
        </authorList>
    </citation>
    <scope>NUCLEOTIDE SEQUENCE [LARGE SCALE GENOMIC DNA]</scope>
    <source>
        <strain evidence="6 7">SAS40</strain>
    </source>
</reference>
<keyword evidence="3 6" id="KW-0238">DNA-binding</keyword>
<dbReference type="Gene3D" id="1.10.10.10">
    <property type="entry name" value="Winged helix-like DNA-binding domain superfamily/Winged helix DNA-binding domain"/>
    <property type="match status" value="1"/>
</dbReference>
<organism evidence="6 7">
    <name type="scientific">Pigmentiphaga litoralis</name>
    <dbReference type="NCBI Taxonomy" id="516702"/>
    <lineage>
        <taxon>Bacteria</taxon>
        <taxon>Pseudomonadati</taxon>
        <taxon>Pseudomonadota</taxon>
        <taxon>Betaproteobacteria</taxon>
        <taxon>Burkholderiales</taxon>
        <taxon>Alcaligenaceae</taxon>
        <taxon>Pigmentiphaga</taxon>
    </lineage>
</organism>
<accession>A0A7Y9ISF8</accession>
<evidence type="ECO:0000313" key="7">
    <source>
        <dbReference type="Proteomes" id="UP000542125"/>
    </source>
</evidence>
<evidence type="ECO:0000256" key="2">
    <source>
        <dbReference type="ARBA" id="ARBA00023015"/>
    </source>
</evidence>
<evidence type="ECO:0000259" key="5">
    <source>
        <dbReference type="PROSITE" id="PS50931"/>
    </source>
</evidence>
<evidence type="ECO:0000313" key="6">
    <source>
        <dbReference type="EMBL" id="NYE82113.1"/>
    </source>
</evidence>
<dbReference type="Pfam" id="PF03466">
    <property type="entry name" value="LysR_substrate"/>
    <property type="match status" value="1"/>
</dbReference>
<feature type="domain" description="HTH lysR-type" evidence="5">
    <location>
        <begin position="5"/>
        <end position="62"/>
    </location>
</feature>
<dbReference type="Gene3D" id="3.40.190.290">
    <property type="match status" value="1"/>
</dbReference>
<dbReference type="RefSeq" id="WP_179584665.1">
    <property type="nucleotide sequence ID" value="NZ_JACBYR010000001.1"/>
</dbReference>
<dbReference type="SUPFAM" id="SSF53850">
    <property type="entry name" value="Periplasmic binding protein-like II"/>
    <property type="match status" value="1"/>
</dbReference>
<dbReference type="AlphaFoldDB" id="A0A7Y9ISF8"/>
<dbReference type="GO" id="GO:0043565">
    <property type="term" value="F:sequence-specific DNA binding"/>
    <property type="evidence" value="ECO:0007669"/>
    <property type="project" value="TreeGrafter"/>
</dbReference>
<dbReference type="InterPro" id="IPR036390">
    <property type="entry name" value="WH_DNA-bd_sf"/>
</dbReference>
<dbReference type="GO" id="GO:0003700">
    <property type="term" value="F:DNA-binding transcription factor activity"/>
    <property type="evidence" value="ECO:0007669"/>
    <property type="project" value="InterPro"/>
</dbReference>
<keyword evidence="7" id="KW-1185">Reference proteome</keyword>
<evidence type="ECO:0000256" key="4">
    <source>
        <dbReference type="ARBA" id="ARBA00023163"/>
    </source>
</evidence>
<dbReference type="SUPFAM" id="SSF46785">
    <property type="entry name" value="Winged helix' DNA-binding domain"/>
    <property type="match status" value="1"/>
</dbReference>
<protein>
    <submittedName>
        <fullName evidence="6">DNA-binding transcriptional LysR family regulator</fullName>
    </submittedName>
</protein>
<dbReference type="GO" id="GO:0010628">
    <property type="term" value="P:positive regulation of gene expression"/>
    <property type="evidence" value="ECO:0007669"/>
    <property type="project" value="TreeGrafter"/>
</dbReference>